<keyword evidence="2" id="KW-1185">Reference proteome</keyword>
<name>A0A2T5G2I3_9SPHN</name>
<evidence type="ECO:0000313" key="2">
    <source>
        <dbReference type="Proteomes" id="UP000244162"/>
    </source>
</evidence>
<dbReference type="RefSeq" id="WP_107966592.1">
    <property type="nucleotide sequence ID" value="NZ_NWBU01000004.1"/>
</dbReference>
<dbReference type="InterPro" id="IPR003772">
    <property type="entry name" value="YceD"/>
</dbReference>
<dbReference type="OrthoDB" id="8443793at2"/>
<dbReference type="AlphaFoldDB" id="A0A2T5G2I3"/>
<protein>
    <recommendedName>
        <fullName evidence="3">DNA-binding protein</fullName>
    </recommendedName>
</protein>
<dbReference type="EMBL" id="NWBU01000004">
    <property type="protein sequence ID" value="PTQ13357.1"/>
    <property type="molecule type" value="Genomic_DNA"/>
</dbReference>
<dbReference type="Pfam" id="PF02620">
    <property type="entry name" value="YceD"/>
    <property type="match status" value="1"/>
</dbReference>
<proteinExistence type="predicted"/>
<organism evidence="1 2">
    <name type="scientific">Sphingomonas oleivorans</name>
    <dbReference type="NCBI Taxonomy" id="1735121"/>
    <lineage>
        <taxon>Bacteria</taxon>
        <taxon>Pseudomonadati</taxon>
        <taxon>Pseudomonadota</taxon>
        <taxon>Alphaproteobacteria</taxon>
        <taxon>Sphingomonadales</taxon>
        <taxon>Sphingomonadaceae</taxon>
        <taxon>Sphingomonas</taxon>
    </lineage>
</organism>
<dbReference type="Proteomes" id="UP000244162">
    <property type="component" value="Unassembled WGS sequence"/>
</dbReference>
<evidence type="ECO:0008006" key="3">
    <source>
        <dbReference type="Google" id="ProtNLM"/>
    </source>
</evidence>
<reference evidence="1 2" key="1">
    <citation type="submission" date="2017-09" db="EMBL/GenBank/DDBJ databases">
        <title>Sphingomonas panjinensis sp.nov., isolated from oil-contaminated soil.</title>
        <authorList>
            <person name="Wang L."/>
            <person name="Chen L."/>
        </authorList>
    </citation>
    <scope>NUCLEOTIDE SEQUENCE [LARGE SCALE GENOMIC DNA]</scope>
    <source>
        <strain evidence="1 2">FW-11</strain>
    </source>
</reference>
<gene>
    <name evidence="1" type="ORF">CLG96_04465</name>
</gene>
<comment type="caution">
    <text evidence="1">The sequence shown here is derived from an EMBL/GenBank/DDBJ whole genome shotgun (WGS) entry which is preliminary data.</text>
</comment>
<accession>A0A2T5G2I3</accession>
<sequence length="174" mass="18382">MIENEFSRPVRLDILGDAPRRIEIEADEAERAALARRFGLVAIGRLEAEAALTRIGSIVSAEGRLRAEAVQSCVATGNPLPAMIDTAFSLRFVPEEEGEQAEEIELSEADCDVVTYEGGAVDLGEAAAETLALSLDPFPRSSDADAVLKAAGVLEEGEAGPFGALKALKEKLGE</sequence>
<evidence type="ECO:0000313" key="1">
    <source>
        <dbReference type="EMBL" id="PTQ13357.1"/>
    </source>
</evidence>